<dbReference type="AlphaFoldDB" id="A0A6J4QT11"/>
<feature type="compositionally biased region" description="Basic and acidic residues" evidence="1">
    <location>
        <begin position="75"/>
        <end position="88"/>
    </location>
</feature>
<dbReference type="EMBL" id="CADCVH010000031">
    <property type="protein sequence ID" value="CAA9451113.1"/>
    <property type="molecule type" value="Genomic_DNA"/>
</dbReference>
<feature type="non-terminal residue" evidence="2">
    <location>
        <position position="1"/>
    </location>
</feature>
<feature type="region of interest" description="Disordered" evidence="1">
    <location>
        <begin position="1"/>
        <end position="202"/>
    </location>
</feature>
<gene>
    <name evidence="2" type="ORF">AVDCRST_MAG02-1039</name>
</gene>
<evidence type="ECO:0000313" key="2">
    <source>
        <dbReference type="EMBL" id="CAA9451113.1"/>
    </source>
</evidence>
<name>A0A6J4QT11_9ACTN</name>
<reference evidence="2" key="1">
    <citation type="submission" date="2020-02" db="EMBL/GenBank/DDBJ databases">
        <authorList>
            <person name="Meier V. D."/>
        </authorList>
    </citation>
    <scope>NUCLEOTIDE SEQUENCE</scope>
    <source>
        <strain evidence="2">AVDCRST_MAG02</strain>
    </source>
</reference>
<sequence>VHKRPGGVRAPRPDPQLLRAGGGGRDLVRGPTLRLPGVHHHLPRRPGLLRPGQPRPRARQSGIPGRLRAPGRQGGGDRERRGAGDPRRALRLAAVLRRPEPVHGAPDGPTGVGAVGQDPVGSAPRASAAAGLRHPLPALGPRGQGGHSPRRFRAFPGPDRPPQTPALVARARPPLRPGSAKGHGPGRDEGRQRVRPPYPGSV</sequence>
<accession>A0A6J4QT11</accession>
<feature type="non-terminal residue" evidence="2">
    <location>
        <position position="202"/>
    </location>
</feature>
<organism evidence="2">
    <name type="scientific">uncultured Rubrobacteraceae bacterium</name>
    <dbReference type="NCBI Taxonomy" id="349277"/>
    <lineage>
        <taxon>Bacteria</taxon>
        <taxon>Bacillati</taxon>
        <taxon>Actinomycetota</taxon>
        <taxon>Rubrobacteria</taxon>
        <taxon>Rubrobacterales</taxon>
        <taxon>Rubrobacteraceae</taxon>
        <taxon>environmental samples</taxon>
    </lineage>
</organism>
<protein>
    <submittedName>
        <fullName evidence="2">Uncharacterized protein</fullName>
    </submittedName>
</protein>
<proteinExistence type="predicted"/>
<evidence type="ECO:0000256" key="1">
    <source>
        <dbReference type="SAM" id="MobiDB-lite"/>
    </source>
</evidence>